<evidence type="ECO:0000313" key="9">
    <source>
        <dbReference type="EMBL" id="ADU27004.1"/>
    </source>
</evidence>
<organism evidence="9 10">
    <name type="scientific">Ethanoligenens harbinense (strain DSM 18485 / JCM 12961 / CGMCC 1.5033 / YUAN-3)</name>
    <dbReference type="NCBI Taxonomy" id="663278"/>
    <lineage>
        <taxon>Bacteria</taxon>
        <taxon>Bacillati</taxon>
        <taxon>Bacillota</taxon>
        <taxon>Clostridia</taxon>
        <taxon>Eubacteriales</taxon>
        <taxon>Oscillospiraceae</taxon>
        <taxon>Ethanoligenens</taxon>
    </lineage>
</organism>
<feature type="site" description="Important for catalytic activity" evidence="7">
    <location>
        <position position="334"/>
    </location>
</feature>
<dbReference type="Gene3D" id="3.30.1490.480">
    <property type="entry name" value="Endolytic murein transglycosylase"/>
    <property type="match status" value="2"/>
</dbReference>
<dbReference type="KEGG" id="eha:Ethha_1467"/>
<evidence type="ECO:0000256" key="8">
    <source>
        <dbReference type="SAM" id="MobiDB-lite"/>
    </source>
</evidence>
<dbReference type="Pfam" id="PF02618">
    <property type="entry name" value="YceG"/>
    <property type="match status" value="1"/>
</dbReference>
<feature type="compositionally biased region" description="Basic and acidic residues" evidence="8">
    <location>
        <begin position="1"/>
        <end position="23"/>
    </location>
</feature>
<keyword evidence="2 7" id="KW-0812">Transmembrane</keyword>
<keyword evidence="10" id="KW-1185">Reference proteome</keyword>
<dbReference type="NCBIfam" id="TIGR00247">
    <property type="entry name" value="endolytic transglycosylase MltG"/>
    <property type="match status" value="1"/>
</dbReference>
<evidence type="ECO:0000256" key="3">
    <source>
        <dbReference type="ARBA" id="ARBA00022989"/>
    </source>
</evidence>
<evidence type="ECO:0000256" key="4">
    <source>
        <dbReference type="ARBA" id="ARBA00023136"/>
    </source>
</evidence>
<feature type="region of interest" description="Disordered" evidence="8">
    <location>
        <begin position="1"/>
        <end position="58"/>
    </location>
</feature>
<proteinExistence type="inferred from homology"/>
<dbReference type="CDD" id="cd08010">
    <property type="entry name" value="MltG_like"/>
    <property type="match status" value="1"/>
</dbReference>
<keyword evidence="4 7" id="KW-0472">Membrane</keyword>
<dbReference type="EMBL" id="CP002400">
    <property type="protein sequence ID" value="ADU27004.1"/>
    <property type="molecule type" value="Genomic_DNA"/>
</dbReference>
<dbReference type="GO" id="GO:0008932">
    <property type="term" value="F:lytic endotransglycosylase activity"/>
    <property type="evidence" value="ECO:0007669"/>
    <property type="project" value="UniProtKB-UniRule"/>
</dbReference>
<dbReference type="GO" id="GO:0071555">
    <property type="term" value="P:cell wall organization"/>
    <property type="evidence" value="ECO:0007669"/>
    <property type="project" value="UniProtKB-KW"/>
</dbReference>
<dbReference type="EC" id="4.2.2.29" evidence="7"/>
<dbReference type="GO" id="GO:0005886">
    <property type="term" value="C:plasma membrane"/>
    <property type="evidence" value="ECO:0007669"/>
    <property type="project" value="UniProtKB-SubCell"/>
</dbReference>
<evidence type="ECO:0000256" key="7">
    <source>
        <dbReference type="HAMAP-Rule" id="MF_02065"/>
    </source>
</evidence>
<keyword evidence="3 7" id="KW-1133">Transmembrane helix</keyword>
<dbReference type="eggNOG" id="COG1559">
    <property type="taxonomic scope" value="Bacteria"/>
</dbReference>
<evidence type="ECO:0000256" key="1">
    <source>
        <dbReference type="ARBA" id="ARBA00022475"/>
    </source>
</evidence>
<comment type="catalytic activity">
    <reaction evidence="7">
        <text>a peptidoglycan chain = a peptidoglycan chain with N-acetyl-1,6-anhydromuramyl-[peptide] at the reducing end + a peptidoglycan chain with N-acetylglucosamine at the non-reducing end.</text>
        <dbReference type="EC" id="4.2.2.29"/>
    </reaction>
</comment>
<feature type="compositionally biased region" description="Low complexity" evidence="8">
    <location>
        <begin position="92"/>
        <end position="101"/>
    </location>
</feature>
<dbReference type="Gene3D" id="3.30.160.60">
    <property type="entry name" value="Classic Zinc Finger"/>
    <property type="match status" value="1"/>
</dbReference>
<keyword evidence="5 7" id="KW-0456">Lyase</keyword>
<dbReference type="RefSeq" id="WP_013485359.1">
    <property type="nucleotide sequence ID" value="NC_014828.1"/>
</dbReference>
<dbReference type="STRING" id="663278.Ethha_1467"/>
<keyword evidence="6 7" id="KW-0961">Cell wall biogenesis/degradation</keyword>
<dbReference type="GO" id="GO:0009252">
    <property type="term" value="P:peptidoglycan biosynthetic process"/>
    <property type="evidence" value="ECO:0007669"/>
    <property type="project" value="UniProtKB-UniRule"/>
</dbReference>
<dbReference type="Proteomes" id="UP000001551">
    <property type="component" value="Chromosome"/>
</dbReference>
<evidence type="ECO:0000256" key="5">
    <source>
        <dbReference type="ARBA" id="ARBA00023239"/>
    </source>
</evidence>
<sequence>MSKEKDEQSVPPKEAEQTGRQEPDGAADTVPAPDSAGSAAQPEQGGDESSEIGGKKPFHFTRSIEELYDAGAPCPTDVQAAAGADGTGGPPDGNNPSGGEEPAPKKGRWLHRLLYVTVLFVVSIVIALFIISVFADRYGIGKPDQKVDVTIPKGATAANIADILKKDGVINNTLAFRIFVRQNKIGGFQAGTYTVNPSQGYEEIIAVLRDSDQNKNNVTVTIPEGLTIQQIADVLNQKGVCSQQDFLNALDAGGYDLSIDMALPNDPSRYYRYEGYLFPDTYTFLKNSSGKTAVQKMIANFNAKASKASVISLAKQQGMNVDQIVTLASIIQKEAASQAVMADVSSTFYNRLRVGVNGKKLLQSDATVLYAKRDLTAVLHSTDAALDSHYNTYRYEGLPPGPICNPGLDAINAALNPSTTNYLYFVSDANGKYYFAATFADHVKNVKKAAKAGTAKAPGDLSSSS</sequence>
<gene>
    <name evidence="7" type="primary">mltG</name>
    <name evidence="9" type="ordered locus">Ethha_1467</name>
</gene>
<comment type="subcellular location">
    <subcellularLocation>
        <location evidence="7">Cell membrane</location>
        <topology evidence="7">Single-pass membrane protein</topology>
    </subcellularLocation>
</comment>
<name>E6U7I1_ETHHY</name>
<comment type="function">
    <text evidence="7">Functions as a peptidoglycan terminase that cleaves nascent peptidoglycan strands endolytically to terminate their elongation.</text>
</comment>
<evidence type="ECO:0000256" key="2">
    <source>
        <dbReference type="ARBA" id="ARBA00022692"/>
    </source>
</evidence>
<reference evidence="9 10" key="1">
    <citation type="submission" date="2010-12" db="EMBL/GenBank/DDBJ databases">
        <title>Complete sequence of Ethanoligenens harbinense YUAN-3.</title>
        <authorList>
            <person name="Lucas S."/>
            <person name="Copeland A."/>
            <person name="Lapidus A."/>
            <person name="Cheng J.-F."/>
            <person name="Bruce D."/>
            <person name="Goodwin L."/>
            <person name="Pitluck S."/>
            <person name="Chertkov O."/>
            <person name="Misra M."/>
            <person name="Detter J.C."/>
            <person name="Han C."/>
            <person name="Tapia R."/>
            <person name="Land M."/>
            <person name="Hauser L."/>
            <person name="Jeffries C."/>
            <person name="Kyrpides N."/>
            <person name="Ivanova N."/>
            <person name="Mikhailova N."/>
            <person name="Wang A."/>
            <person name="Mouttaki H."/>
            <person name="He Z."/>
            <person name="Zhou J."/>
            <person name="Hemme C.L."/>
            <person name="Woyke T."/>
        </authorList>
    </citation>
    <scope>NUCLEOTIDE SEQUENCE [LARGE SCALE GENOMIC DNA]</scope>
    <source>
        <strain evidence="10">DSM 18485 / JCM 12961 / CGMCC 1.5033 / YUAN-3</strain>
    </source>
</reference>
<accession>E6U7I1</accession>
<feature type="transmembrane region" description="Helical" evidence="7">
    <location>
        <begin position="113"/>
        <end position="135"/>
    </location>
</feature>
<evidence type="ECO:0000313" key="10">
    <source>
        <dbReference type="Proteomes" id="UP000001551"/>
    </source>
</evidence>
<comment type="similarity">
    <text evidence="7">Belongs to the transglycosylase MltG family.</text>
</comment>
<keyword evidence="1 7" id="KW-1003">Cell membrane</keyword>
<dbReference type="PANTHER" id="PTHR30518">
    <property type="entry name" value="ENDOLYTIC MUREIN TRANSGLYCOSYLASE"/>
    <property type="match status" value="1"/>
</dbReference>
<dbReference type="InterPro" id="IPR003770">
    <property type="entry name" value="MLTG-like"/>
</dbReference>
<evidence type="ECO:0000256" key="6">
    <source>
        <dbReference type="ARBA" id="ARBA00023316"/>
    </source>
</evidence>
<feature type="region of interest" description="Disordered" evidence="8">
    <location>
        <begin position="73"/>
        <end position="103"/>
    </location>
</feature>
<dbReference type="HOGENOM" id="CLU_025574_2_1_9"/>
<dbReference type="AlphaFoldDB" id="E6U7I1"/>
<dbReference type="PANTHER" id="PTHR30518:SF2">
    <property type="entry name" value="ENDOLYTIC MUREIN TRANSGLYCOSYLASE"/>
    <property type="match status" value="1"/>
</dbReference>
<protein>
    <recommendedName>
        <fullName evidence="7">Endolytic murein transglycosylase</fullName>
        <ecNumber evidence="7">4.2.2.29</ecNumber>
    </recommendedName>
    <alternativeName>
        <fullName evidence="7">Peptidoglycan lytic transglycosylase</fullName>
    </alternativeName>
    <alternativeName>
        <fullName evidence="7">Peptidoglycan polymerization terminase</fullName>
    </alternativeName>
</protein>
<dbReference type="HAMAP" id="MF_02065">
    <property type="entry name" value="MltG"/>
    <property type="match status" value="1"/>
</dbReference>